<dbReference type="STRING" id="1693.BMIN_0563"/>
<keyword evidence="9" id="KW-0460">Magnesium</keyword>
<reference evidence="11 12" key="1">
    <citation type="submission" date="2014-03" db="EMBL/GenBank/DDBJ databases">
        <title>Genomics of Bifidobacteria.</title>
        <authorList>
            <person name="Ventura M."/>
            <person name="Milani C."/>
            <person name="Lugli G.A."/>
        </authorList>
    </citation>
    <scope>NUCLEOTIDE SEQUENCE [LARGE SCALE GENOMIC DNA]</scope>
    <source>
        <strain evidence="11 12">LMG 11592</strain>
    </source>
</reference>
<dbReference type="GO" id="GO:0005737">
    <property type="term" value="C:cytoplasm"/>
    <property type="evidence" value="ECO:0007669"/>
    <property type="project" value="TreeGrafter"/>
</dbReference>
<sequence>MTDTTTTTAANDYGSAETAHARFTRFLLDAGALRFGDFTLKSGRRSPYFINAGAFDTGSLVARLGEFYAQRVLAARESGEIHGDIDTIFGPAYKGIPLAVSTAMALNGPLHGVGYTFDRKERKDHGDGGDFVGMPLRDGMNVLLVDDVMTAGTAVREVIPKLRAAADVRIAGLVLSVDRMERADESGRSAVRSVEDEFGFPVLPIANVRELFAAAASITDSRGNPVVGENLIRRADEYLSRYGAEGR</sequence>
<gene>
    <name evidence="9" type="primary">pyrE</name>
    <name evidence="11" type="ORF">BMIN_0563</name>
</gene>
<dbReference type="eggNOG" id="COG0461">
    <property type="taxonomic scope" value="Bacteria"/>
</dbReference>
<dbReference type="GO" id="GO:0046132">
    <property type="term" value="P:pyrimidine ribonucleoside biosynthetic process"/>
    <property type="evidence" value="ECO:0007669"/>
    <property type="project" value="TreeGrafter"/>
</dbReference>
<evidence type="ECO:0000256" key="5">
    <source>
        <dbReference type="ARBA" id="ARBA00011971"/>
    </source>
</evidence>
<dbReference type="GO" id="GO:0000287">
    <property type="term" value="F:magnesium ion binding"/>
    <property type="evidence" value="ECO:0007669"/>
    <property type="project" value="UniProtKB-UniRule"/>
</dbReference>
<dbReference type="EC" id="2.4.2.10" evidence="5 9"/>
<feature type="binding site" evidence="9">
    <location>
        <position position="119"/>
    </location>
    <ligand>
        <name>5-phospho-alpha-D-ribose 1-diphosphate</name>
        <dbReference type="ChEBI" id="CHEBI:58017"/>
        <note>ligand shared between dimeric partners</note>
    </ligand>
</feature>
<keyword evidence="7 9" id="KW-0808">Transferase</keyword>
<organism evidence="11 12">
    <name type="scientific">Bifidobacterium minimum</name>
    <dbReference type="NCBI Taxonomy" id="1693"/>
    <lineage>
        <taxon>Bacteria</taxon>
        <taxon>Bacillati</taxon>
        <taxon>Actinomycetota</taxon>
        <taxon>Actinomycetes</taxon>
        <taxon>Bifidobacteriales</taxon>
        <taxon>Bifidobacteriaceae</taxon>
        <taxon>Bifidobacterium</taxon>
    </lineage>
</organism>
<feature type="binding site" description="in other chain" evidence="9">
    <location>
        <position position="41"/>
    </location>
    <ligand>
        <name>5-phospho-alpha-D-ribose 1-diphosphate</name>
        <dbReference type="ChEBI" id="CHEBI:58017"/>
        <note>ligand shared between dimeric partners</note>
    </ligand>
</feature>
<feature type="binding site" evidence="9">
    <location>
        <position position="123"/>
    </location>
    <ligand>
        <name>5-phospho-alpha-D-ribose 1-diphosphate</name>
        <dbReference type="ChEBI" id="CHEBI:58017"/>
        <note>ligand shared between dimeric partners</note>
    </ligand>
</feature>
<comment type="caution">
    <text evidence="11">The sequence shown here is derived from an EMBL/GenBank/DDBJ whole genome shotgun (WGS) entry which is preliminary data.</text>
</comment>
<evidence type="ECO:0000259" key="10">
    <source>
        <dbReference type="Pfam" id="PF00156"/>
    </source>
</evidence>
<feature type="domain" description="Phosphoribosyltransferase" evidence="10">
    <location>
        <begin position="73"/>
        <end position="202"/>
    </location>
</feature>
<dbReference type="HAMAP" id="MF_01208">
    <property type="entry name" value="PyrE"/>
    <property type="match status" value="1"/>
</dbReference>
<evidence type="ECO:0000256" key="3">
    <source>
        <dbReference type="ARBA" id="ARBA00006340"/>
    </source>
</evidence>
<dbReference type="PANTHER" id="PTHR46683:SF1">
    <property type="entry name" value="OROTATE PHOSPHORIBOSYLTRANSFERASE 1-RELATED"/>
    <property type="match status" value="1"/>
</dbReference>
<proteinExistence type="inferred from homology"/>
<feature type="binding site" description="in other chain" evidence="9">
    <location>
        <position position="120"/>
    </location>
    <ligand>
        <name>5-phospho-alpha-D-ribose 1-diphosphate</name>
        <dbReference type="ChEBI" id="CHEBI:58017"/>
        <note>ligand shared between dimeric partners</note>
    </ligand>
</feature>
<dbReference type="InterPro" id="IPR029057">
    <property type="entry name" value="PRTase-like"/>
</dbReference>
<keyword evidence="12" id="KW-1185">Reference proteome</keyword>
<evidence type="ECO:0000256" key="4">
    <source>
        <dbReference type="ARBA" id="ARBA00011738"/>
    </source>
</evidence>
<dbReference type="PANTHER" id="PTHR46683">
    <property type="entry name" value="OROTATE PHOSPHORIBOSYLTRANSFERASE 1-RELATED"/>
    <property type="match status" value="1"/>
</dbReference>
<dbReference type="CDD" id="cd06223">
    <property type="entry name" value="PRTases_typeI"/>
    <property type="match status" value="1"/>
</dbReference>
<evidence type="ECO:0000256" key="2">
    <source>
        <dbReference type="ARBA" id="ARBA00004889"/>
    </source>
</evidence>
<dbReference type="InterPro" id="IPR023031">
    <property type="entry name" value="OPRT"/>
</dbReference>
<evidence type="ECO:0000256" key="9">
    <source>
        <dbReference type="HAMAP-Rule" id="MF_01208"/>
    </source>
</evidence>
<comment type="similarity">
    <text evidence="3 9">Belongs to the purine/pyrimidine phosphoribosyltransferase family. PyrE subfamily.</text>
</comment>
<dbReference type="Gene3D" id="3.40.50.2020">
    <property type="match status" value="1"/>
</dbReference>
<comment type="subunit">
    <text evidence="4 9">Homodimer.</text>
</comment>
<dbReference type="GO" id="GO:0044205">
    <property type="term" value="P:'de novo' UMP biosynthetic process"/>
    <property type="evidence" value="ECO:0007669"/>
    <property type="project" value="UniProtKB-UniRule"/>
</dbReference>
<keyword evidence="8 9" id="KW-0665">Pyrimidine biosynthesis</keyword>
<dbReference type="Pfam" id="PF00156">
    <property type="entry name" value="Pribosyltran"/>
    <property type="match status" value="1"/>
</dbReference>
<evidence type="ECO:0000256" key="6">
    <source>
        <dbReference type="ARBA" id="ARBA00022676"/>
    </source>
</evidence>
<feature type="binding site" description="in other chain" evidence="9">
    <location>
        <begin position="146"/>
        <end position="154"/>
    </location>
    <ligand>
        <name>5-phospho-alpha-D-ribose 1-diphosphate</name>
        <dbReference type="ChEBI" id="CHEBI:58017"/>
        <note>ligand shared between dimeric partners</note>
    </ligand>
</feature>
<evidence type="ECO:0000256" key="8">
    <source>
        <dbReference type="ARBA" id="ARBA00022975"/>
    </source>
</evidence>
<name>A0A087BNR4_9BIFI</name>
<protein>
    <recommendedName>
        <fullName evidence="5 9">Orotate phosphoribosyltransferase</fullName>
        <shortName evidence="9">OPRT</shortName>
        <shortName evidence="9">OPRTase</shortName>
        <ecNumber evidence="5 9">2.4.2.10</ecNumber>
    </recommendedName>
</protein>
<feature type="binding site" evidence="9">
    <location>
        <position position="179"/>
    </location>
    <ligand>
        <name>orotate</name>
        <dbReference type="ChEBI" id="CHEBI:30839"/>
    </ligand>
</feature>
<dbReference type="SUPFAM" id="SSF53271">
    <property type="entry name" value="PRTase-like"/>
    <property type="match status" value="1"/>
</dbReference>
<keyword evidence="6 9" id="KW-0328">Glycosyltransferase</keyword>
<comment type="catalytic activity">
    <reaction evidence="9">
        <text>orotidine 5'-phosphate + diphosphate = orotate + 5-phospho-alpha-D-ribose 1-diphosphate</text>
        <dbReference type="Rhea" id="RHEA:10380"/>
        <dbReference type="ChEBI" id="CHEBI:30839"/>
        <dbReference type="ChEBI" id="CHEBI:33019"/>
        <dbReference type="ChEBI" id="CHEBI:57538"/>
        <dbReference type="ChEBI" id="CHEBI:58017"/>
        <dbReference type="EC" id="2.4.2.10"/>
    </reaction>
</comment>
<dbReference type="UniPathway" id="UPA00070">
    <property type="reaction ID" value="UER00119"/>
</dbReference>
<dbReference type="EMBL" id="JGZD01000009">
    <property type="protein sequence ID" value="KFI72664.1"/>
    <property type="molecule type" value="Genomic_DNA"/>
</dbReference>
<dbReference type="RefSeq" id="WP_022860687.1">
    <property type="nucleotide sequence ID" value="NZ_JGZD01000009.1"/>
</dbReference>
<evidence type="ECO:0000313" key="11">
    <source>
        <dbReference type="EMBL" id="KFI72664.1"/>
    </source>
</evidence>
<evidence type="ECO:0000256" key="7">
    <source>
        <dbReference type="ARBA" id="ARBA00022679"/>
    </source>
</evidence>
<feature type="binding site" evidence="9">
    <location>
        <position position="125"/>
    </location>
    <ligand>
        <name>5-phospho-alpha-D-ribose 1-diphosphate</name>
        <dbReference type="ChEBI" id="CHEBI:58017"/>
        <note>ligand shared between dimeric partners</note>
    </ligand>
</feature>
<comment type="function">
    <text evidence="1 9">Catalyzes the transfer of a ribosyl phosphate group from 5-phosphoribose 1-diphosphate to orotate, leading to the formation of orotidine monophosphate (OMP).</text>
</comment>
<dbReference type="AlphaFoldDB" id="A0A087BNR4"/>
<feature type="binding site" description="in other chain" evidence="9">
    <location>
        <begin position="93"/>
        <end position="94"/>
    </location>
    <ligand>
        <name>5-phospho-alpha-D-ribose 1-diphosphate</name>
        <dbReference type="ChEBI" id="CHEBI:58017"/>
        <note>ligand shared between dimeric partners</note>
    </ligand>
</feature>
<dbReference type="Proteomes" id="UP000029014">
    <property type="component" value="Unassembled WGS sequence"/>
</dbReference>
<evidence type="ECO:0000313" key="12">
    <source>
        <dbReference type="Proteomes" id="UP000029014"/>
    </source>
</evidence>
<dbReference type="InterPro" id="IPR004467">
    <property type="entry name" value="Or_phspho_trans_dom"/>
</dbReference>
<comment type="cofactor">
    <cofactor evidence="9">
        <name>Mg(2+)</name>
        <dbReference type="ChEBI" id="CHEBI:18420"/>
    </cofactor>
</comment>
<comment type="pathway">
    <text evidence="2 9">Pyrimidine metabolism; UMP biosynthesis via de novo pathway; UMP from orotate: step 1/2.</text>
</comment>
<evidence type="ECO:0000256" key="1">
    <source>
        <dbReference type="ARBA" id="ARBA00003769"/>
    </source>
</evidence>
<accession>A0A087BNR4</accession>
<dbReference type="GO" id="GO:0004588">
    <property type="term" value="F:orotate phosphoribosyltransferase activity"/>
    <property type="evidence" value="ECO:0007669"/>
    <property type="project" value="UniProtKB-UniRule"/>
</dbReference>
<dbReference type="InterPro" id="IPR000836">
    <property type="entry name" value="PRTase_dom"/>
</dbReference>
<dbReference type="NCBIfam" id="TIGR00336">
    <property type="entry name" value="pyrE"/>
    <property type="match status" value="1"/>
</dbReference>
<comment type="caution">
    <text evidence="9">Lacks conserved residue(s) required for the propagation of feature annotation.</text>
</comment>
<feature type="binding site" evidence="9">
    <location>
        <position position="150"/>
    </location>
    <ligand>
        <name>orotate</name>
        <dbReference type="ChEBI" id="CHEBI:30839"/>
    </ligand>
</feature>
<dbReference type="GO" id="GO:0006207">
    <property type="term" value="P:'de novo' pyrimidine nucleobase biosynthetic process"/>
    <property type="evidence" value="ECO:0007669"/>
    <property type="project" value="TreeGrafter"/>
</dbReference>